<gene>
    <name evidence="2" type="ORF">COR50_06540</name>
</gene>
<proteinExistence type="predicted"/>
<dbReference type="Proteomes" id="UP000220133">
    <property type="component" value="Chromosome"/>
</dbReference>
<dbReference type="EMBL" id="CP023777">
    <property type="protein sequence ID" value="ATL46865.1"/>
    <property type="molecule type" value="Genomic_DNA"/>
</dbReference>
<protein>
    <recommendedName>
        <fullName evidence="1">HTH cro/C1-type domain-containing protein</fullName>
    </recommendedName>
</protein>
<dbReference type="Gene3D" id="1.10.260.40">
    <property type="entry name" value="lambda repressor-like DNA-binding domains"/>
    <property type="match status" value="1"/>
</dbReference>
<dbReference type="AlphaFoldDB" id="A0A291QSF0"/>
<accession>A0A291QSF0</accession>
<evidence type="ECO:0000313" key="3">
    <source>
        <dbReference type="Proteomes" id="UP000220133"/>
    </source>
</evidence>
<organism evidence="2 3">
    <name type="scientific">Chitinophaga caeni</name>
    <dbReference type="NCBI Taxonomy" id="2029983"/>
    <lineage>
        <taxon>Bacteria</taxon>
        <taxon>Pseudomonadati</taxon>
        <taxon>Bacteroidota</taxon>
        <taxon>Chitinophagia</taxon>
        <taxon>Chitinophagales</taxon>
        <taxon>Chitinophagaceae</taxon>
        <taxon>Chitinophaga</taxon>
    </lineage>
</organism>
<dbReference type="Pfam" id="PF01381">
    <property type="entry name" value="HTH_3"/>
    <property type="match status" value="1"/>
</dbReference>
<dbReference type="SMART" id="SM00530">
    <property type="entry name" value="HTH_XRE"/>
    <property type="match status" value="1"/>
</dbReference>
<dbReference type="CDD" id="cd00093">
    <property type="entry name" value="HTH_XRE"/>
    <property type="match status" value="1"/>
</dbReference>
<dbReference type="SUPFAM" id="SSF47413">
    <property type="entry name" value="lambda repressor-like DNA-binding domains"/>
    <property type="match status" value="1"/>
</dbReference>
<sequence length="146" mass="16829">MLYMNKMSIGENIKEIRILRHYTQSYVAKQLKMSTTAYGNIERDKVKELSIFKLVQIADVFGVSVVNLIDFDHYKYSIGAKLTGKTKLIAEPPKKADQTQTIKEYFDKLTTTIVETGQEIIYMIKTQERQITKKLVATLSLESKKK</sequence>
<reference evidence="2 3" key="1">
    <citation type="submission" date="2017-10" db="EMBL/GenBank/DDBJ databases">
        <title>Paenichitinophaga pekingensis gen. nov., sp. nov., isolated from activated sludge.</title>
        <authorList>
            <person name="Jin D."/>
            <person name="Kong X."/>
            <person name="Deng Y."/>
            <person name="Bai Z."/>
        </authorList>
    </citation>
    <scope>NUCLEOTIDE SEQUENCE [LARGE SCALE GENOMIC DNA]</scope>
    <source>
        <strain evidence="2 3">13</strain>
    </source>
</reference>
<dbReference type="PROSITE" id="PS50943">
    <property type="entry name" value="HTH_CROC1"/>
    <property type="match status" value="1"/>
</dbReference>
<evidence type="ECO:0000259" key="1">
    <source>
        <dbReference type="PROSITE" id="PS50943"/>
    </source>
</evidence>
<name>A0A291QSF0_9BACT</name>
<dbReference type="InterPro" id="IPR001387">
    <property type="entry name" value="Cro/C1-type_HTH"/>
</dbReference>
<dbReference type="GO" id="GO:0003677">
    <property type="term" value="F:DNA binding"/>
    <property type="evidence" value="ECO:0007669"/>
    <property type="project" value="InterPro"/>
</dbReference>
<evidence type="ECO:0000313" key="2">
    <source>
        <dbReference type="EMBL" id="ATL46865.1"/>
    </source>
</evidence>
<dbReference type="InterPro" id="IPR010982">
    <property type="entry name" value="Lambda_DNA-bd_dom_sf"/>
</dbReference>
<keyword evidence="3" id="KW-1185">Reference proteome</keyword>
<feature type="domain" description="HTH cro/C1-type" evidence="1">
    <location>
        <begin position="13"/>
        <end position="68"/>
    </location>
</feature>
<dbReference type="KEGG" id="cbae:COR50_06540"/>